<gene>
    <name evidence="2" type="ORF">MM415B02096_0001</name>
</gene>
<dbReference type="AlphaFoldDB" id="A0A6M3KWI7"/>
<feature type="compositionally biased region" description="Polar residues" evidence="1">
    <location>
        <begin position="179"/>
        <end position="188"/>
    </location>
</feature>
<accession>A0A6M3KWI7</accession>
<dbReference type="EMBL" id="MT142630">
    <property type="protein sequence ID" value="QJA86349.1"/>
    <property type="molecule type" value="Genomic_DNA"/>
</dbReference>
<evidence type="ECO:0000256" key="1">
    <source>
        <dbReference type="SAM" id="MobiDB-lite"/>
    </source>
</evidence>
<reference evidence="2" key="1">
    <citation type="submission" date="2020-03" db="EMBL/GenBank/DDBJ databases">
        <title>The deep terrestrial virosphere.</title>
        <authorList>
            <person name="Holmfeldt K."/>
            <person name="Nilsson E."/>
            <person name="Simone D."/>
            <person name="Lopez-Fernandez M."/>
            <person name="Wu X."/>
            <person name="de Brujin I."/>
            <person name="Lundin D."/>
            <person name="Andersson A."/>
            <person name="Bertilsson S."/>
            <person name="Dopson M."/>
        </authorList>
    </citation>
    <scope>NUCLEOTIDE SEQUENCE</scope>
    <source>
        <strain evidence="2">MM415B02096</strain>
    </source>
</reference>
<evidence type="ECO:0000313" key="2">
    <source>
        <dbReference type="EMBL" id="QJA86349.1"/>
    </source>
</evidence>
<organism evidence="2">
    <name type="scientific">viral metagenome</name>
    <dbReference type="NCBI Taxonomy" id="1070528"/>
    <lineage>
        <taxon>unclassified sequences</taxon>
        <taxon>metagenomes</taxon>
        <taxon>organismal metagenomes</taxon>
    </lineage>
</organism>
<feature type="compositionally biased region" description="Basic and acidic residues" evidence="1">
    <location>
        <begin position="168"/>
        <end position="178"/>
    </location>
</feature>
<feature type="region of interest" description="Disordered" evidence="1">
    <location>
        <begin position="165"/>
        <end position="188"/>
    </location>
</feature>
<sequence length="188" mass="20795">MPLVKPQELKSLKTIELQPDKLSSRMQLIILMDIAGYTGNAISAELGMTPSRISIIRNAPIYTEAKRIKEAELSSKVIEKRSNSIAAGDPIEARLKLLAVDAVEKYAVLLKGANSEFVQKSTADSILDRAGYKARSDKTIISVEITEKMATRFEKVLSRAVMTEQEDDVRPSQNERETTISIKKTVSA</sequence>
<proteinExistence type="predicted"/>
<protein>
    <submittedName>
        <fullName evidence="2">Uncharacterized protein</fullName>
    </submittedName>
</protein>
<name>A0A6M3KWI7_9ZZZZ</name>